<protein>
    <submittedName>
        <fullName evidence="1">Uncharacterized protein</fullName>
    </submittedName>
</protein>
<gene>
    <name evidence="1" type="ORF">SAMN04488134_11345</name>
</gene>
<dbReference type="EMBL" id="FODJ01000013">
    <property type="protein sequence ID" value="SEO80010.1"/>
    <property type="molecule type" value="Genomic_DNA"/>
</dbReference>
<dbReference type="Proteomes" id="UP000199300">
    <property type="component" value="Unassembled WGS sequence"/>
</dbReference>
<dbReference type="STRING" id="872970.SAMN04488134_11345"/>
<name>A0A1H8SMI4_9BACI</name>
<dbReference type="AlphaFoldDB" id="A0A1H8SMI4"/>
<dbReference type="RefSeq" id="WP_091499870.1">
    <property type="nucleotide sequence ID" value="NZ_FODJ01000013.1"/>
</dbReference>
<evidence type="ECO:0000313" key="2">
    <source>
        <dbReference type="Proteomes" id="UP000199300"/>
    </source>
</evidence>
<reference evidence="1 2" key="1">
    <citation type="submission" date="2016-10" db="EMBL/GenBank/DDBJ databases">
        <authorList>
            <person name="de Groot N.N."/>
        </authorList>
    </citation>
    <scope>NUCLEOTIDE SEQUENCE [LARGE SCALE GENOMIC DNA]</scope>
    <source>
        <strain evidence="1 2">CGMCC 1.10434</strain>
    </source>
</reference>
<sequence length="84" mass="10252">MNQTLAEKIQSDSRVLKRFSKLLLKTVQQKYLNEDFSDIEYSQIINLMTVIDHKTREIEFEVSSYFNNYDRRYCVYYPQIDKRV</sequence>
<evidence type="ECO:0000313" key="1">
    <source>
        <dbReference type="EMBL" id="SEO80010.1"/>
    </source>
</evidence>
<keyword evidence="2" id="KW-1185">Reference proteome</keyword>
<proteinExistence type="predicted"/>
<organism evidence="1 2">
    <name type="scientific">Amphibacillus marinus</name>
    <dbReference type="NCBI Taxonomy" id="872970"/>
    <lineage>
        <taxon>Bacteria</taxon>
        <taxon>Bacillati</taxon>
        <taxon>Bacillota</taxon>
        <taxon>Bacilli</taxon>
        <taxon>Bacillales</taxon>
        <taxon>Bacillaceae</taxon>
        <taxon>Amphibacillus</taxon>
    </lineage>
</organism>
<accession>A0A1H8SMI4</accession>